<proteinExistence type="predicted"/>
<keyword evidence="1" id="KW-0620">Polyamine biosynthesis</keyword>
<evidence type="ECO:0008006" key="4">
    <source>
        <dbReference type="Google" id="ProtNLM"/>
    </source>
</evidence>
<dbReference type="Pfam" id="PF01564">
    <property type="entry name" value="Spermine_synth"/>
    <property type="match status" value="1"/>
</dbReference>
<name>A0A9X3YQG2_9GAMM</name>
<dbReference type="AlphaFoldDB" id="A0A9X3YQG2"/>
<evidence type="ECO:0000313" key="2">
    <source>
        <dbReference type="EMBL" id="MDC8015575.1"/>
    </source>
</evidence>
<accession>A0A9X3YQG2</accession>
<dbReference type="PANTHER" id="PTHR43317">
    <property type="entry name" value="THERMOSPERMINE SYNTHASE ACAULIS5"/>
    <property type="match status" value="1"/>
</dbReference>
<evidence type="ECO:0000256" key="1">
    <source>
        <dbReference type="ARBA" id="ARBA00023115"/>
    </source>
</evidence>
<dbReference type="PANTHER" id="PTHR43317:SF3">
    <property type="entry name" value="BLR2883 PROTEIN"/>
    <property type="match status" value="1"/>
</dbReference>
<reference evidence="2" key="1">
    <citation type="submission" date="2023-02" db="EMBL/GenBank/DDBJ databases">
        <title>Tahibacter soli sp. nov. isolated from soil.</title>
        <authorList>
            <person name="Baek J.H."/>
            <person name="Lee J.K."/>
            <person name="Choi D.G."/>
            <person name="Jeon C.O."/>
        </authorList>
    </citation>
    <scope>NUCLEOTIDE SEQUENCE</scope>
    <source>
        <strain evidence="2">BL</strain>
    </source>
</reference>
<dbReference type="Gene3D" id="3.40.50.150">
    <property type="entry name" value="Vaccinia Virus protein VP39"/>
    <property type="match status" value="1"/>
</dbReference>
<dbReference type="GO" id="GO:0006596">
    <property type="term" value="P:polyamine biosynthetic process"/>
    <property type="evidence" value="ECO:0007669"/>
    <property type="project" value="UniProtKB-KW"/>
</dbReference>
<evidence type="ECO:0000313" key="3">
    <source>
        <dbReference type="Proteomes" id="UP001139971"/>
    </source>
</evidence>
<dbReference type="SUPFAM" id="SSF53335">
    <property type="entry name" value="S-adenosyl-L-methionine-dependent methyltransferases"/>
    <property type="match status" value="1"/>
</dbReference>
<comment type="caution">
    <text evidence="2">The sequence shown here is derived from an EMBL/GenBank/DDBJ whole genome shotgun (WGS) entry which is preliminary data.</text>
</comment>
<sequence length="220" mass="23080">MTLIDTAPIPGGGELRLFQEGAHYSIKIAGTGDLMSTRMHGSEDALADLACRRIAARAQPCVLIGGLGLGFTLAAALKHLAPDARVVVAELVAGVVEWNRGPLGAHAGHPLGDPRVDVRVADVASVLRAATQQYDAVMLDVDNGPDGLTHASNAWIYGAGGLNALYAALKPGGVATVWSAGPDRRFTERLRKSGFAVEEVTVRAHGNKGARHLVWVASRR</sequence>
<organism evidence="2 3">
    <name type="scientific">Tahibacter soli</name>
    <dbReference type="NCBI Taxonomy" id="2983605"/>
    <lineage>
        <taxon>Bacteria</taxon>
        <taxon>Pseudomonadati</taxon>
        <taxon>Pseudomonadota</taxon>
        <taxon>Gammaproteobacteria</taxon>
        <taxon>Lysobacterales</taxon>
        <taxon>Rhodanobacteraceae</taxon>
        <taxon>Tahibacter</taxon>
    </lineage>
</organism>
<keyword evidence="3" id="KW-1185">Reference proteome</keyword>
<dbReference type="RefSeq" id="WP_263545204.1">
    <property type="nucleotide sequence ID" value="NZ_JAOVZO020000020.1"/>
</dbReference>
<dbReference type="InterPro" id="IPR029063">
    <property type="entry name" value="SAM-dependent_MTases_sf"/>
</dbReference>
<dbReference type="EMBL" id="JAOVZO020000020">
    <property type="protein sequence ID" value="MDC8015575.1"/>
    <property type="molecule type" value="Genomic_DNA"/>
</dbReference>
<dbReference type="Proteomes" id="UP001139971">
    <property type="component" value="Unassembled WGS sequence"/>
</dbReference>
<protein>
    <recommendedName>
        <fullName evidence="4">Spermine/spermidine synthase</fullName>
    </recommendedName>
</protein>
<gene>
    <name evidence="2" type="ORF">OD750_023865</name>
</gene>